<feature type="transmembrane region" description="Helical" evidence="1">
    <location>
        <begin position="155"/>
        <end position="177"/>
    </location>
</feature>
<keyword evidence="1" id="KW-1133">Transmembrane helix</keyword>
<feature type="transmembrane region" description="Helical" evidence="1">
    <location>
        <begin position="7"/>
        <end position="27"/>
    </location>
</feature>
<dbReference type="AlphaFoldDB" id="A0A2P4R777"/>
<keyword evidence="1" id="KW-0472">Membrane</keyword>
<dbReference type="PANTHER" id="PTHR14969">
    <property type="entry name" value="SPHINGOSINE-1-PHOSPHATE PHOSPHOHYDROLASE"/>
    <property type="match status" value="1"/>
</dbReference>
<dbReference type="InterPro" id="IPR036938">
    <property type="entry name" value="PAP2/HPO_sf"/>
</dbReference>
<reference evidence="3" key="1">
    <citation type="submission" date="2018-01" db="EMBL/GenBank/DDBJ databases">
        <title>Genome sequnecing of Lactobacillus formosensis KACC 18721.</title>
        <authorList>
            <person name="Kim S.-J."/>
            <person name="Heo J."/>
        </authorList>
    </citation>
    <scope>NUCLEOTIDE SEQUENCE</scope>
    <source>
        <strain evidence="3">KACC 18721</strain>
    </source>
</reference>
<evidence type="ECO:0000259" key="2">
    <source>
        <dbReference type="SMART" id="SM00014"/>
    </source>
</evidence>
<protein>
    <submittedName>
        <fullName evidence="3">Phosphatase PAP2 family protein</fullName>
    </submittedName>
</protein>
<proteinExistence type="predicted"/>
<dbReference type="InterPro" id="IPR000326">
    <property type="entry name" value="PAP2/HPO"/>
</dbReference>
<dbReference type="Pfam" id="PF01569">
    <property type="entry name" value="PAP2"/>
    <property type="match status" value="1"/>
</dbReference>
<dbReference type="EMBL" id="PPWZ01000028">
    <property type="protein sequence ID" value="POH37109.1"/>
    <property type="molecule type" value="Genomic_DNA"/>
</dbReference>
<name>A0A2P4R777_9LACO</name>
<feature type="transmembrane region" description="Helical" evidence="1">
    <location>
        <begin position="183"/>
        <end position="201"/>
    </location>
</feature>
<feature type="transmembrane region" description="Helical" evidence="1">
    <location>
        <begin position="63"/>
        <end position="79"/>
    </location>
</feature>
<feature type="transmembrane region" description="Helical" evidence="1">
    <location>
        <begin position="127"/>
        <end position="148"/>
    </location>
</feature>
<feature type="transmembrane region" description="Helical" evidence="1">
    <location>
        <begin position="86"/>
        <end position="107"/>
    </location>
</feature>
<keyword evidence="1" id="KW-0812">Transmembrane</keyword>
<evidence type="ECO:0000256" key="1">
    <source>
        <dbReference type="SAM" id="Phobius"/>
    </source>
</evidence>
<organism evidence="3">
    <name type="scientific">Companilactobacillus formosensis</name>
    <dbReference type="NCBI Taxonomy" id="1617889"/>
    <lineage>
        <taxon>Bacteria</taxon>
        <taxon>Bacillati</taxon>
        <taxon>Bacillota</taxon>
        <taxon>Bacilli</taxon>
        <taxon>Lactobacillales</taxon>
        <taxon>Lactobacillaceae</taxon>
        <taxon>Companilactobacillus</taxon>
    </lineage>
</organism>
<dbReference type="SMART" id="SM00014">
    <property type="entry name" value="acidPPc"/>
    <property type="match status" value="1"/>
</dbReference>
<comment type="caution">
    <text evidence="3">The sequence shown here is derived from an EMBL/GenBank/DDBJ whole genome shotgun (WGS) entry which is preliminary data.</text>
</comment>
<sequence>MKISKKISLLNILLLILFIFWTINVTLQTTLIKNYDNFWIAQIYHHNNFTIKLFSLITNFGDTYETIFLAAAVFLILIIKKYYYAAIYLVFNKVVISGLNSFIKNIVTRPRPSHRHYVYAGGYSFPSGHSASSFALYISILIISLYILKKARTKIIVGTLCIVMVLAIGYSRIFLGVHYPSDVLGGYLLAATILTFNTLLFRAQNLSIFQLKGIKK</sequence>
<dbReference type="SUPFAM" id="SSF48317">
    <property type="entry name" value="Acid phosphatase/Vanadium-dependent haloperoxidase"/>
    <property type="match status" value="1"/>
</dbReference>
<accession>A0A2P4R777</accession>
<gene>
    <name evidence="3" type="ORF">C2R26_04885</name>
</gene>
<dbReference type="CDD" id="cd03392">
    <property type="entry name" value="PAP2_like_2"/>
    <property type="match status" value="1"/>
</dbReference>
<dbReference type="Gene3D" id="1.20.144.10">
    <property type="entry name" value="Phosphatidic acid phosphatase type 2/haloperoxidase"/>
    <property type="match status" value="2"/>
</dbReference>
<feature type="domain" description="Phosphatidic acid phosphatase type 2/haloperoxidase" evidence="2">
    <location>
        <begin position="86"/>
        <end position="198"/>
    </location>
</feature>
<evidence type="ECO:0000313" key="3">
    <source>
        <dbReference type="EMBL" id="POH37109.1"/>
    </source>
</evidence>
<dbReference type="PANTHER" id="PTHR14969:SF13">
    <property type="entry name" value="AT30094P"/>
    <property type="match status" value="1"/>
</dbReference>